<accession>A0A565BIM4</accession>
<protein>
    <recommendedName>
        <fullName evidence="3">Transposase MuDR plant domain-containing protein</fullName>
    </recommendedName>
</protein>
<dbReference type="OrthoDB" id="1098875at2759"/>
<evidence type="ECO:0008006" key="3">
    <source>
        <dbReference type="Google" id="ProtNLM"/>
    </source>
</evidence>
<organism evidence="1 2">
    <name type="scientific">Arabis nemorensis</name>
    <dbReference type="NCBI Taxonomy" id="586526"/>
    <lineage>
        <taxon>Eukaryota</taxon>
        <taxon>Viridiplantae</taxon>
        <taxon>Streptophyta</taxon>
        <taxon>Embryophyta</taxon>
        <taxon>Tracheophyta</taxon>
        <taxon>Spermatophyta</taxon>
        <taxon>Magnoliopsida</taxon>
        <taxon>eudicotyledons</taxon>
        <taxon>Gunneridae</taxon>
        <taxon>Pentapetalae</taxon>
        <taxon>rosids</taxon>
        <taxon>malvids</taxon>
        <taxon>Brassicales</taxon>
        <taxon>Brassicaceae</taxon>
        <taxon>Arabideae</taxon>
        <taxon>Arabis</taxon>
    </lineage>
</organism>
<name>A0A565BIM4_9BRAS</name>
<comment type="caution">
    <text evidence="1">The sequence shown here is derived from an EMBL/GenBank/DDBJ whole genome shotgun (WGS) entry which is preliminary data.</text>
</comment>
<reference evidence="1" key="1">
    <citation type="submission" date="2019-07" db="EMBL/GenBank/DDBJ databases">
        <authorList>
            <person name="Dittberner H."/>
        </authorList>
    </citation>
    <scope>NUCLEOTIDE SEQUENCE [LARGE SCALE GENOMIC DNA]</scope>
</reference>
<dbReference type="Proteomes" id="UP000489600">
    <property type="component" value="Unassembled WGS sequence"/>
</dbReference>
<dbReference type="EMBL" id="CABITT030000004">
    <property type="protein sequence ID" value="VVB00692.1"/>
    <property type="molecule type" value="Genomic_DNA"/>
</dbReference>
<dbReference type="AlphaFoldDB" id="A0A565BIM4"/>
<evidence type="ECO:0000313" key="1">
    <source>
        <dbReference type="EMBL" id="VVB00692.1"/>
    </source>
</evidence>
<sequence length="185" mass="20702">MPKFVVGGDENVVDEKVPTKACDEHVEADEGDDCRFDYCDDPDGASSDDDEYGRYGRFADDEKLTENLPHKKRGVASIPKFVKLEMQSVDLAVGCWVEGCTWKVRASTIGQSPKFHVKTYVGKHSCSITERSRRARKATYQLLGRLYKDFIGGVGSSVLPSHIVEAITKGYRIKVEDIVMMVDLF</sequence>
<gene>
    <name evidence="1" type="ORF">ANE_LOCUS11136</name>
</gene>
<keyword evidence="2" id="KW-1185">Reference proteome</keyword>
<proteinExistence type="predicted"/>
<evidence type="ECO:0000313" key="2">
    <source>
        <dbReference type="Proteomes" id="UP000489600"/>
    </source>
</evidence>